<gene>
    <name evidence="6" type="ORF">TSTA_066660</name>
</gene>
<sequence>MAITGYFLDENWEYHKILLGFEHLHGSHSGANLSVVLLKLLQEHQITDRVLVVTTDNTSNNVSLMASVHEAIESLQSSNDVVIIWVPCIAHVIQLSLKDLLGKIKAAPKIDTAKQTWSDDRVDSLRARQQKREIVDTLNKVRSLAIYINASPQRRESFYNLQTKEPKLVPIQDVATRWNSTFLMLIRAKKLQQTFDMFCSQYD</sequence>
<evidence type="ECO:0000313" key="7">
    <source>
        <dbReference type="Proteomes" id="UP000001745"/>
    </source>
</evidence>
<dbReference type="STRING" id="441959.B8LXD9"/>
<dbReference type="EMBL" id="EQ962652">
    <property type="protein sequence ID" value="EED23220.1"/>
    <property type="molecule type" value="Genomic_DNA"/>
</dbReference>
<dbReference type="VEuPathDB" id="FungiDB:TSTA_066660"/>
<dbReference type="GO" id="GO:0008270">
    <property type="term" value="F:zinc ion binding"/>
    <property type="evidence" value="ECO:0007669"/>
    <property type="project" value="UniProtKB-KW"/>
</dbReference>
<keyword evidence="7" id="KW-1185">Reference proteome</keyword>
<dbReference type="InParanoid" id="B8LXD9"/>
<organism evidence="6 7">
    <name type="scientific">Talaromyces stipitatus (strain ATCC 10500 / CBS 375.48 / QM 6759 / NRRL 1006)</name>
    <name type="common">Penicillium stipitatum</name>
    <dbReference type="NCBI Taxonomy" id="441959"/>
    <lineage>
        <taxon>Eukaryota</taxon>
        <taxon>Fungi</taxon>
        <taxon>Dikarya</taxon>
        <taxon>Ascomycota</taxon>
        <taxon>Pezizomycotina</taxon>
        <taxon>Eurotiomycetes</taxon>
        <taxon>Eurotiomycetidae</taxon>
        <taxon>Eurotiales</taxon>
        <taxon>Trichocomaceae</taxon>
        <taxon>Talaromyces</taxon>
        <taxon>Talaromyces sect. Talaromyces</taxon>
    </lineage>
</organism>
<keyword evidence="3" id="KW-0863">Zinc-finger</keyword>
<comment type="subcellular location">
    <subcellularLocation>
        <location evidence="1">Nucleus</location>
    </subcellularLocation>
</comment>
<evidence type="ECO:0000256" key="1">
    <source>
        <dbReference type="ARBA" id="ARBA00004123"/>
    </source>
</evidence>
<dbReference type="PANTHER" id="PTHR46481">
    <property type="entry name" value="ZINC FINGER BED DOMAIN-CONTAINING PROTEIN 4"/>
    <property type="match status" value="1"/>
</dbReference>
<dbReference type="GO" id="GO:0005634">
    <property type="term" value="C:nucleus"/>
    <property type="evidence" value="ECO:0007669"/>
    <property type="project" value="UniProtKB-SubCell"/>
</dbReference>
<keyword evidence="5" id="KW-0539">Nucleus</keyword>
<name>B8LXD9_TALSN</name>
<dbReference type="eggNOG" id="KOG1121">
    <property type="taxonomic scope" value="Eukaryota"/>
</dbReference>
<evidence type="ECO:0008006" key="8">
    <source>
        <dbReference type="Google" id="ProtNLM"/>
    </source>
</evidence>
<reference evidence="7" key="1">
    <citation type="journal article" date="2015" name="Genome Announc.">
        <title>Genome sequence of the AIDS-associated pathogen Penicillium marneffei (ATCC18224) and its near taxonomic relative Talaromyces stipitatus (ATCC10500).</title>
        <authorList>
            <person name="Nierman W.C."/>
            <person name="Fedorova-Abrams N.D."/>
            <person name="Andrianopoulos A."/>
        </authorList>
    </citation>
    <scope>NUCLEOTIDE SEQUENCE [LARGE SCALE GENOMIC DNA]</scope>
    <source>
        <strain evidence="7">ATCC 10500 / CBS 375.48 / QM 6759 / NRRL 1006</strain>
    </source>
</reference>
<dbReference type="OrthoDB" id="4505704at2759"/>
<dbReference type="Proteomes" id="UP000001745">
    <property type="component" value="Unassembled WGS sequence"/>
</dbReference>
<dbReference type="SUPFAM" id="SSF53098">
    <property type="entry name" value="Ribonuclease H-like"/>
    <property type="match status" value="1"/>
</dbReference>
<keyword evidence="2" id="KW-0479">Metal-binding</keyword>
<dbReference type="HOGENOM" id="CLU_1349695_0_0_1"/>
<keyword evidence="4" id="KW-0862">Zinc</keyword>
<dbReference type="PhylomeDB" id="B8LXD9"/>
<dbReference type="PANTHER" id="PTHR46481:SF10">
    <property type="entry name" value="ZINC FINGER BED DOMAIN-CONTAINING PROTEIN 39"/>
    <property type="match status" value="1"/>
</dbReference>
<evidence type="ECO:0000256" key="5">
    <source>
        <dbReference type="ARBA" id="ARBA00023242"/>
    </source>
</evidence>
<evidence type="ECO:0000256" key="3">
    <source>
        <dbReference type="ARBA" id="ARBA00022771"/>
    </source>
</evidence>
<accession>B8LXD9</accession>
<evidence type="ECO:0000256" key="2">
    <source>
        <dbReference type="ARBA" id="ARBA00022723"/>
    </source>
</evidence>
<evidence type="ECO:0000313" key="6">
    <source>
        <dbReference type="EMBL" id="EED23220.1"/>
    </source>
</evidence>
<dbReference type="InterPro" id="IPR012337">
    <property type="entry name" value="RNaseH-like_sf"/>
</dbReference>
<evidence type="ECO:0000256" key="4">
    <source>
        <dbReference type="ARBA" id="ARBA00022833"/>
    </source>
</evidence>
<dbReference type="RefSeq" id="XP_002340607.1">
    <property type="nucleotide sequence ID" value="XM_002340566.1"/>
</dbReference>
<dbReference type="InterPro" id="IPR052035">
    <property type="entry name" value="ZnF_BED_domain_contain"/>
</dbReference>
<protein>
    <recommendedName>
        <fullName evidence="8">DUF659 domain-containing protein</fullName>
    </recommendedName>
</protein>
<proteinExistence type="predicted"/>
<dbReference type="AlphaFoldDB" id="B8LXD9"/>
<dbReference type="OMA" id="QCQISST"/>
<dbReference type="GeneID" id="8107633"/>